<dbReference type="SUPFAM" id="SSF54928">
    <property type="entry name" value="RNA-binding domain, RBD"/>
    <property type="match status" value="1"/>
</dbReference>
<dbReference type="GO" id="GO:0009435">
    <property type="term" value="P:NAD+ biosynthetic process"/>
    <property type="evidence" value="ECO:0007669"/>
    <property type="project" value="UniProtKB-UniPathway"/>
</dbReference>
<dbReference type="Pfam" id="PF00076">
    <property type="entry name" value="RRM_1"/>
    <property type="match status" value="2"/>
</dbReference>
<dbReference type="SUPFAM" id="SSF48403">
    <property type="entry name" value="Ankyrin repeat"/>
    <property type="match status" value="1"/>
</dbReference>
<dbReference type="GO" id="GO:0006397">
    <property type="term" value="P:mRNA processing"/>
    <property type="evidence" value="ECO:0007669"/>
    <property type="project" value="UniProtKB-KW"/>
</dbReference>
<evidence type="ECO:0000256" key="6">
    <source>
        <dbReference type="ARBA" id="ARBA00022664"/>
    </source>
</evidence>
<dbReference type="Pfam" id="PF12796">
    <property type="entry name" value="Ank_2"/>
    <property type="match status" value="1"/>
</dbReference>
<dbReference type="InterPro" id="IPR002638">
    <property type="entry name" value="Quinolinate_PRibosylTrfase_C"/>
</dbReference>
<keyword evidence="9" id="KW-0677">Repeat</keyword>
<keyword evidence="7" id="KW-0808">Transferase</keyword>
<evidence type="ECO:0000256" key="15">
    <source>
        <dbReference type="PROSITE-ProRule" id="PRU00176"/>
    </source>
</evidence>
<proteinExistence type="inferred from homology"/>
<dbReference type="FunFam" id="3.30.70.330:FF:000059">
    <property type="entry name" value="splicing factor 3B subunit 4"/>
    <property type="match status" value="1"/>
</dbReference>
<comment type="caution">
    <text evidence="17">The sequence shown here is derived from an EMBL/GenBank/DDBJ whole genome shotgun (WGS) entry which is preliminary data.</text>
</comment>
<evidence type="ECO:0000256" key="11">
    <source>
        <dbReference type="ARBA" id="ARBA00023187"/>
    </source>
</evidence>
<comment type="pathway">
    <text evidence="2">Cofactor biosynthesis; NAD(+) biosynthesis; nicotinate D-ribonucleotide from quinolinate: step 1/1.</text>
</comment>
<evidence type="ECO:0000256" key="5">
    <source>
        <dbReference type="ARBA" id="ARBA00022642"/>
    </source>
</evidence>
<evidence type="ECO:0000256" key="8">
    <source>
        <dbReference type="ARBA" id="ARBA00022728"/>
    </source>
</evidence>
<keyword evidence="11" id="KW-0508">mRNA splicing</keyword>
<dbReference type="NCBIfam" id="TIGR00078">
    <property type="entry name" value="nadC"/>
    <property type="match status" value="1"/>
</dbReference>
<evidence type="ECO:0000256" key="4">
    <source>
        <dbReference type="ARBA" id="ARBA00011944"/>
    </source>
</evidence>
<dbReference type="Pfam" id="PF02749">
    <property type="entry name" value="QRPTase_N"/>
    <property type="match status" value="1"/>
</dbReference>
<dbReference type="GO" id="GO:0071011">
    <property type="term" value="C:precatalytic spliceosome"/>
    <property type="evidence" value="ECO:0007669"/>
    <property type="project" value="TreeGrafter"/>
</dbReference>
<name>A0A3M7KTF6_AUXPR</name>
<evidence type="ECO:0000256" key="9">
    <source>
        <dbReference type="ARBA" id="ARBA00022737"/>
    </source>
</evidence>
<dbReference type="InterPro" id="IPR022412">
    <property type="entry name" value="Quinolinate_PRibosylTrfase_N"/>
</dbReference>
<evidence type="ECO:0000256" key="2">
    <source>
        <dbReference type="ARBA" id="ARBA00004893"/>
    </source>
</evidence>
<dbReference type="Pfam" id="PF01729">
    <property type="entry name" value="QRPTase_C"/>
    <property type="match status" value="1"/>
</dbReference>
<dbReference type="GO" id="GO:0048026">
    <property type="term" value="P:positive regulation of mRNA splicing, via spliceosome"/>
    <property type="evidence" value="ECO:0007669"/>
    <property type="project" value="TreeGrafter"/>
</dbReference>
<feature type="domain" description="RRM" evidence="16">
    <location>
        <begin position="92"/>
        <end position="171"/>
    </location>
</feature>
<dbReference type="Gene3D" id="3.30.70.330">
    <property type="match status" value="2"/>
</dbReference>
<accession>A0A3M7KTF6</accession>
<reference evidence="18" key="1">
    <citation type="journal article" date="2018" name="Algal Res.">
        <title>Characterization of plant carbon substrate utilization by Auxenochlorella protothecoides.</title>
        <authorList>
            <person name="Vogler B.W."/>
            <person name="Starkenburg S.R."/>
            <person name="Sudasinghe N."/>
            <person name="Schambach J.Y."/>
            <person name="Rollin J.A."/>
            <person name="Pattathil S."/>
            <person name="Barry A.N."/>
        </authorList>
    </citation>
    <scope>NUCLEOTIDE SEQUENCE [LARGE SCALE GENOMIC DNA]</scope>
    <source>
        <strain evidence="18">UTEX 25</strain>
    </source>
</reference>
<dbReference type="EC" id="2.4.2.19" evidence="4"/>
<dbReference type="GO" id="GO:0008380">
    <property type="term" value="P:RNA splicing"/>
    <property type="evidence" value="ECO:0007669"/>
    <property type="project" value="UniProtKB-KW"/>
</dbReference>
<evidence type="ECO:0000256" key="7">
    <source>
        <dbReference type="ARBA" id="ARBA00022679"/>
    </source>
</evidence>
<keyword evidence="8" id="KW-0747">Spliceosome</keyword>
<keyword evidence="12" id="KW-0539">Nucleus</keyword>
<dbReference type="FunFam" id="3.20.20.70:FF:000149">
    <property type="entry name" value="Nicotinate-nucleotide pyrophosphorylase [carboxylating]"/>
    <property type="match status" value="1"/>
</dbReference>
<dbReference type="GO" id="GO:0003723">
    <property type="term" value="F:RNA binding"/>
    <property type="evidence" value="ECO:0007669"/>
    <property type="project" value="UniProtKB-UniRule"/>
</dbReference>
<dbReference type="InterPro" id="IPR004393">
    <property type="entry name" value="NadC"/>
</dbReference>
<feature type="domain" description="RRM" evidence="16">
    <location>
        <begin position="5"/>
        <end position="83"/>
    </location>
</feature>
<dbReference type="Proteomes" id="UP000279271">
    <property type="component" value="Unassembled WGS sequence"/>
</dbReference>
<keyword evidence="10 15" id="KW-0694">RNA-binding</keyword>
<dbReference type="PANTHER" id="PTHR48030:SF3">
    <property type="entry name" value="SPLICING FACTOR 3B SUBUNIT 4"/>
    <property type="match status" value="1"/>
</dbReference>
<dbReference type="Gene3D" id="3.90.1170.20">
    <property type="entry name" value="Quinolinate phosphoribosyl transferase, N-terminal domain"/>
    <property type="match status" value="1"/>
</dbReference>
<protein>
    <recommendedName>
        <fullName evidence="13">Splicing factor 3B subunit 4</fullName>
        <ecNumber evidence="4">2.4.2.19</ecNumber>
    </recommendedName>
</protein>
<dbReference type="PROSITE" id="PS50102">
    <property type="entry name" value="RRM"/>
    <property type="match status" value="2"/>
</dbReference>
<dbReference type="PROSITE" id="PS50297">
    <property type="entry name" value="ANK_REP_REGION"/>
    <property type="match status" value="3"/>
</dbReference>
<gene>
    <name evidence="17" type="ORF">APUTEX25_003950</name>
</gene>
<dbReference type="AlphaFoldDB" id="A0A3M7KTF6"/>
<evidence type="ECO:0000256" key="14">
    <source>
        <dbReference type="PROSITE-ProRule" id="PRU00023"/>
    </source>
</evidence>
<dbReference type="GO" id="GO:0005730">
    <property type="term" value="C:nucleolus"/>
    <property type="evidence" value="ECO:0007669"/>
    <property type="project" value="TreeGrafter"/>
</dbReference>
<dbReference type="SUPFAM" id="SSF54675">
    <property type="entry name" value="Nicotinate/Quinolinate PRTase N-terminal domain-like"/>
    <property type="match status" value="1"/>
</dbReference>
<dbReference type="SMART" id="SM00248">
    <property type="entry name" value="ANK"/>
    <property type="match status" value="4"/>
</dbReference>
<dbReference type="InterPro" id="IPR002110">
    <property type="entry name" value="Ankyrin_rpt"/>
</dbReference>
<dbReference type="EMBL" id="QOKY01000195">
    <property type="protein sequence ID" value="RMZ53811.1"/>
    <property type="molecule type" value="Genomic_DNA"/>
</dbReference>
<dbReference type="InterPro" id="IPR035979">
    <property type="entry name" value="RBD_domain_sf"/>
</dbReference>
<dbReference type="UniPathway" id="UPA00253">
    <property type="reaction ID" value="UER00331"/>
</dbReference>
<dbReference type="PROSITE" id="PS50088">
    <property type="entry name" value="ANK_REPEAT"/>
    <property type="match status" value="3"/>
</dbReference>
<evidence type="ECO:0000256" key="12">
    <source>
        <dbReference type="ARBA" id="ARBA00023242"/>
    </source>
</evidence>
<comment type="subcellular location">
    <subcellularLocation>
        <location evidence="1">Nucleus</location>
    </subcellularLocation>
</comment>
<dbReference type="InterPro" id="IPR037128">
    <property type="entry name" value="Quinolinate_PRibosylTase_N_sf"/>
</dbReference>
<sequence length="809" mass="84956">RNQEATVYVGNVDPQVTEELLWELFVQAGPVVNVYMPKDRVTNLHQSYGFVEFRSEEDADYSIKILNMTKLYGKPIRVNKASQDKFAYDVGANLFIGNLDPDVDEKLLHDTFGAFGVVVGAPKVMRDPDTGLSKGFGFVSFDDFESSDAAIEAMDGQFLMNRTISVGYAFKKDTRGERHGTPAERLLAAQKKLQSKEVQRPHTRFATGPRQVGLQTGFPAPGAQAAMAPTGRKGGTARATAASRVGALCRRGPTATAAPPSGKCRAGVTALTPASTPRIPADTQATAEFTAKTAGVVAGLWVAGTVFARVDPTIALTWRRVERGARLGSAHGPARALLAAERVALNFMQRAGGIATATAAMAAEAAGMRAVLLDTRKTAPGLRLLDKWAVAAGGGANHRMGLFDMVMIKDNHIAAAGGITAAVVRAESYLRERGIQCGLEVEASTLEEVRQVISILDHQPDTLVTRIMLDNMTRRQEDGSLDVSLLREALALIGNRRVETEASGNVTLDTVRVIAETGVHLALGSSPAVHAARPKFLQPEFYGSIARQLITQLEVDYGLTPEQAEVVQALYGDVTAPEAEEAIQGDFASGALDLTKSEATEAAPAQESLNVLNSLLFAKAGDGDVPAVEDLLDVQADPNAAADGQTPLLAALVLGNTGLAGVLISRGADTNRPGPDGKTPLLVAIANSSVASAEELLDNGADANLADSEGVTPLLAALEGGEADIVRSLIDHGADVNLAGPEGVSPFQWVLSQDPIDAAWVSEFISAGADVNAPTAEGAHPLDLAGDNADVTATLIFAGAIPPPEVEAR</sequence>
<dbReference type="InterPro" id="IPR012677">
    <property type="entry name" value="Nucleotide-bd_a/b_plait_sf"/>
</dbReference>
<evidence type="ECO:0000256" key="13">
    <source>
        <dbReference type="ARBA" id="ARBA00070533"/>
    </source>
</evidence>
<dbReference type="InterPro" id="IPR013785">
    <property type="entry name" value="Aldolase_TIM"/>
</dbReference>
<dbReference type="GO" id="GO:0004514">
    <property type="term" value="F:nicotinate-nucleotide diphosphorylase (carboxylating) activity"/>
    <property type="evidence" value="ECO:0007669"/>
    <property type="project" value="UniProtKB-EC"/>
</dbReference>
<dbReference type="CDD" id="cd12334">
    <property type="entry name" value="RRM1_SF3B4"/>
    <property type="match status" value="1"/>
</dbReference>
<dbReference type="InterPro" id="IPR034158">
    <property type="entry name" value="SF3B4_RRM1"/>
</dbReference>
<evidence type="ECO:0000256" key="3">
    <source>
        <dbReference type="ARBA" id="ARBA00008363"/>
    </source>
</evidence>
<evidence type="ECO:0000313" key="17">
    <source>
        <dbReference type="EMBL" id="RMZ53811.1"/>
    </source>
</evidence>
<comment type="similarity">
    <text evidence="3">Belongs to the SF3B4 family.</text>
</comment>
<dbReference type="PANTHER" id="PTHR48030">
    <property type="entry name" value="SPLICING FACTOR 3B SUBUNIT 4"/>
    <property type="match status" value="1"/>
</dbReference>
<dbReference type="Gene3D" id="1.25.40.20">
    <property type="entry name" value="Ankyrin repeat-containing domain"/>
    <property type="match status" value="1"/>
</dbReference>
<evidence type="ECO:0000256" key="10">
    <source>
        <dbReference type="ARBA" id="ARBA00022884"/>
    </source>
</evidence>
<keyword evidence="6" id="KW-0507">mRNA processing</keyword>
<dbReference type="InterPro" id="IPR036770">
    <property type="entry name" value="Ankyrin_rpt-contain_sf"/>
</dbReference>
<feature type="repeat" description="ANK" evidence="14">
    <location>
        <begin position="643"/>
        <end position="675"/>
    </location>
</feature>
<organism evidence="17 18">
    <name type="scientific">Auxenochlorella protothecoides</name>
    <name type="common">Green microalga</name>
    <name type="synonym">Chlorella protothecoides</name>
    <dbReference type="NCBI Taxonomy" id="3075"/>
    <lineage>
        <taxon>Eukaryota</taxon>
        <taxon>Viridiplantae</taxon>
        <taxon>Chlorophyta</taxon>
        <taxon>core chlorophytes</taxon>
        <taxon>Trebouxiophyceae</taxon>
        <taxon>Chlorellales</taxon>
        <taxon>Chlorellaceae</taxon>
        <taxon>Auxenochlorella</taxon>
    </lineage>
</organism>
<keyword evidence="14" id="KW-0040">ANK repeat</keyword>
<dbReference type="FunFam" id="3.30.70.330:FF:000121">
    <property type="entry name" value="Splicing factor 3b subunit 4"/>
    <property type="match status" value="1"/>
</dbReference>
<evidence type="ECO:0000259" key="16">
    <source>
        <dbReference type="PROSITE" id="PS50102"/>
    </source>
</evidence>
<evidence type="ECO:0000313" key="18">
    <source>
        <dbReference type="Proteomes" id="UP000279271"/>
    </source>
</evidence>
<evidence type="ECO:0000256" key="1">
    <source>
        <dbReference type="ARBA" id="ARBA00004123"/>
    </source>
</evidence>
<dbReference type="InterPro" id="IPR034159">
    <property type="entry name" value="SF3B4_RRM2"/>
</dbReference>
<dbReference type="InterPro" id="IPR000504">
    <property type="entry name" value="RRM_dom"/>
</dbReference>
<keyword evidence="5" id="KW-0662">Pyridine nucleotide biosynthesis</keyword>
<dbReference type="InterPro" id="IPR036068">
    <property type="entry name" value="Nicotinate_pribotase-like_C"/>
</dbReference>
<dbReference type="Gene3D" id="3.20.20.70">
    <property type="entry name" value="Aldolase class I"/>
    <property type="match status" value="1"/>
</dbReference>
<dbReference type="SMART" id="SM00360">
    <property type="entry name" value="RRM"/>
    <property type="match status" value="2"/>
</dbReference>
<feature type="non-terminal residue" evidence="17">
    <location>
        <position position="1"/>
    </location>
</feature>
<dbReference type="InterPro" id="IPR052084">
    <property type="entry name" value="SF3B4_spliceosome_assoc"/>
</dbReference>
<feature type="repeat" description="ANK" evidence="14">
    <location>
        <begin position="676"/>
        <end position="708"/>
    </location>
</feature>
<feature type="repeat" description="ANK" evidence="14">
    <location>
        <begin position="709"/>
        <end position="741"/>
    </location>
</feature>
<dbReference type="CDD" id="cd12335">
    <property type="entry name" value="RRM2_SF3B4"/>
    <property type="match status" value="1"/>
</dbReference>
<dbReference type="SUPFAM" id="SSF51690">
    <property type="entry name" value="Nicotinate/Quinolinate PRTase C-terminal domain-like"/>
    <property type="match status" value="1"/>
</dbReference>